<sequence length="117" mass="13551">MSYSINPPEYFIEPNALVQGVLKTYGAWEFKPMAPILLAIPHLVCIVSLVMLPRRYFYSYIGYHKNMMDFLKSDIAQRTAYSYIFVVAPGGPKEAMKIIRDIKRKRPKFPESPIKHP</sequence>
<accession>A0A495M0S8</accession>
<keyword evidence="3" id="KW-1185">Reference proteome</keyword>
<evidence type="ECO:0000256" key="1">
    <source>
        <dbReference type="SAM" id="Phobius"/>
    </source>
</evidence>
<gene>
    <name evidence="2" type="ORF">CLV94_2954</name>
</gene>
<evidence type="ECO:0000313" key="3">
    <source>
        <dbReference type="Proteomes" id="UP000277579"/>
    </source>
</evidence>
<reference evidence="2 3" key="1">
    <citation type="submission" date="2018-10" db="EMBL/GenBank/DDBJ databases">
        <title>Genomic Encyclopedia of Archaeal and Bacterial Type Strains, Phase II (KMG-II): from individual species to whole genera.</title>
        <authorList>
            <person name="Goeker M."/>
        </authorList>
    </citation>
    <scope>NUCLEOTIDE SEQUENCE [LARGE SCALE GENOMIC DNA]</scope>
    <source>
        <strain evidence="2 3">DSM 29537</strain>
    </source>
</reference>
<name>A0A495M0S8_9FLAO</name>
<dbReference type="Proteomes" id="UP000277579">
    <property type="component" value="Unassembled WGS sequence"/>
</dbReference>
<protein>
    <submittedName>
        <fullName evidence="2">Uncharacterized protein</fullName>
    </submittedName>
</protein>
<organism evidence="2 3">
    <name type="scientific">Flavobacterium endophyticum</name>
    <dbReference type="NCBI Taxonomy" id="1540163"/>
    <lineage>
        <taxon>Bacteria</taxon>
        <taxon>Pseudomonadati</taxon>
        <taxon>Bacteroidota</taxon>
        <taxon>Flavobacteriia</taxon>
        <taxon>Flavobacteriales</taxon>
        <taxon>Flavobacteriaceae</taxon>
        <taxon>Flavobacterium</taxon>
    </lineage>
</organism>
<keyword evidence="1" id="KW-1133">Transmembrane helix</keyword>
<keyword evidence="1" id="KW-0472">Membrane</keyword>
<dbReference type="EMBL" id="RBLC01000005">
    <property type="protein sequence ID" value="RKS19005.1"/>
    <property type="molecule type" value="Genomic_DNA"/>
</dbReference>
<keyword evidence="1" id="KW-0812">Transmembrane</keyword>
<dbReference type="AlphaFoldDB" id="A0A495M0S8"/>
<feature type="transmembrane region" description="Helical" evidence="1">
    <location>
        <begin position="33"/>
        <end position="52"/>
    </location>
</feature>
<comment type="caution">
    <text evidence="2">The sequence shown here is derived from an EMBL/GenBank/DDBJ whole genome shotgun (WGS) entry which is preliminary data.</text>
</comment>
<proteinExistence type="predicted"/>
<evidence type="ECO:0000313" key="2">
    <source>
        <dbReference type="EMBL" id="RKS19005.1"/>
    </source>
</evidence>